<evidence type="ECO:0000256" key="5">
    <source>
        <dbReference type="ARBA" id="ARBA00022553"/>
    </source>
</evidence>
<feature type="transmembrane region" description="Helical" evidence="12">
    <location>
        <begin position="25"/>
        <end position="47"/>
    </location>
</feature>
<evidence type="ECO:0000256" key="1">
    <source>
        <dbReference type="ARBA" id="ARBA00000085"/>
    </source>
</evidence>
<dbReference type="InterPro" id="IPR004358">
    <property type="entry name" value="Sig_transdc_His_kin-like_C"/>
</dbReference>
<dbReference type="Gene3D" id="3.30.565.10">
    <property type="entry name" value="Histidine kinase-like ATPase, C-terminal domain"/>
    <property type="match status" value="1"/>
</dbReference>
<accession>A0A1M5WU25</accession>
<dbReference type="SMART" id="SM00387">
    <property type="entry name" value="HATPase_c"/>
    <property type="match status" value="1"/>
</dbReference>
<dbReference type="EMBL" id="FQXM01000020">
    <property type="protein sequence ID" value="SHH91106.1"/>
    <property type="molecule type" value="Genomic_DNA"/>
</dbReference>
<dbReference type="SMART" id="SM00304">
    <property type="entry name" value="HAMP"/>
    <property type="match status" value="1"/>
</dbReference>
<dbReference type="Pfam" id="PF02743">
    <property type="entry name" value="dCache_1"/>
    <property type="match status" value="1"/>
</dbReference>
<dbReference type="CDD" id="cd18773">
    <property type="entry name" value="PDC1_HK_sensor"/>
    <property type="match status" value="1"/>
</dbReference>
<dbReference type="Gene3D" id="6.10.340.10">
    <property type="match status" value="1"/>
</dbReference>
<dbReference type="PANTHER" id="PTHR42713">
    <property type="entry name" value="HISTIDINE KINASE-RELATED"/>
    <property type="match status" value="1"/>
</dbReference>
<dbReference type="InterPro" id="IPR051552">
    <property type="entry name" value="HptR"/>
</dbReference>
<evidence type="ECO:0000259" key="14">
    <source>
        <dbReference type="PROSITE" id="PS50885"/>
    </source>
</evidence>
<keyword evidence="4" id="KW-1003">Cell membrane</keyword>
<dbReference type="InterPro" id="IPR010559">
    <property type="entry name" value="Sig_transdc_His_kin_internal"/>
</dbReference>
<dbReference type="CDD" id="cd06225">
    <property type="entry name" value="HAMP"/>
    <property type="match status" value="1"/>
</dbReference>
<evidence type="ECO:0000256" key="7">
    <source>
        <dbReference type="ARBA" id="ARBA00022692"/>
    </source>
</evidence>
<dbReference type="InterPro" id="IPR033479">
    <property type="entry name" value="dCache_1"/>
</dbReference>
<dbReference type="OrthoDB" id="9809348at2"/>
<dbReference type="InterPro" id="IPR003660">
    <property type="entry name" value="HAMP_dom"/>
</dbReference>
<evidence type="ECO:0000256" key="3">
    <source>
        <dbReference type="ARBA" id="ARBA00012438"/>
    </source>
</evidence>
<feature type="domain" description="HAMP" evidence="14">
    <location>
        <begin position="329"/>
        <end position="381"/>
    </location>
</feature>
<dbReference type="Pfam" id="PF00672">
    <property type="entry name" value="HAMP"/>
    <property type="match status" value="1"/>
</dbReference>
<dbReference type="GO" id="GO:0000155">
    <property type="term" value="F:phosphorelay sensor kinase activity"/>
    <property type="evidence" value="ECO:0007669"/>
    <property type="project" value="InterPro"/>
</dbReference>
<evidence type="ECO:0000313" key="15">
    <source>
        <dbReference type="EMBL" id="SHH91106.1"/>
    </source>
</evidence>
<evidence type="ECO:0000313" key="16">
    <source>
        <dbReference type="Proteomes" id="UP000184447"/>
    </source>
</evidence>
<dbReference type="InterPro" id="IPR003594">
    <property type="entry name" value="HATPase_dom"/>
</dbReference>
<dbReference type="Gene3D" id="3.30.450.20">
    <property type="entry name" value="PAS domain"/>
    <property type="match status" value="2"/>
</dbReference>
<evidence type="ECO:0000256" key="4">
    <source>
        <dbReference type="ARBA" id="ARBA00022475"/>
    </source>
</evidence>
<dbReference type="SUPFAM" id="SSF158472">
    <property type="entry name" value="HAMP domain-like"/>
    <property type="match status" value="1"/>
</dbReference>
<keyword evidence="10" id="KW-0902">Two-component regulatory system</keyword>
<keyword evidence="16" id="KW-1185">Reference proteome</keyword>
<comment type="catalytic activity">
    <reaction evidence="1">
        <text>ATP + protein L-histidine = ADP + protein N-phospho-L-histidine.</text>
        <dbReference type="EC" id="2.7.13.3"/>
    </reaction>
</comment>
<keyword evidence="6" id="KW-0808">Transferase</keyword>
<dbReference type="SUPFAM" id="SSF55874">
    <property type="entry name" value="ATPase domain of HSP90 chaperone/DNA topoisomerase II/histidine kinase"/>
    <property type="match status" value="1"/>
</dbReference>
<dbReference type="InterPro" id="IPR036890">
    <property type="entry name" value="HATPase_C_sf"/>
</dbReference>
<organism evidence="15 16">
    <name type="scientific">Clostridium grantii DSM 8605</name>
    <dbReference type="NCBI Taxonomy" id="1121316"/>
    <lineage>
        <taxon>Bacteria</taxon>
        <taxon>Bacillati</taxon>
        <taxon>Bacillota</taxon>
        <taxon>Clostridia</taxon>
        <taxon>Eubacteriales</taxon>
        <taxon>Clostridiaceae</taxon>
        <taxon>Clostridium</taxon>
    </lineage>
</organism>
<evidence type="ECO:0000256" key="9">
    <source>
        <dbReference type="ARBA" id="ARBA00022989"/>
    </source>
</evidence>
<keyword evidence="5" id="KW-0597">Phosphoprotein</keyword>
<evidence type="ECO:0000256" key="2">
    <source>
        <dbReference type="ARBA" id="ARBA00004651"/>
    </source>
</evidence>
<dbReference type="PANTHER" id="PTHR42713:SF2">
    <property type="entry name" value="TWO-COMPONENT SENSOR KINASE YESM"/>
    <property type="match status" value="1"/>
</dbReference>
<dbReference type="PROSITE" id="PS50885">
    <property type="entry name" value="HAMP"/>
    <property type="match status" value="1"/>
</dbReference>
<dbReference type="STRING" id="1121316.SAMN02745207_03136"/>
<evidence type="ECO:0000259" key="13">
    <source>
        <dbReference type="PROSITE" id="PS50109"/>
    </source>
</evidence>
<keyword evidence="11 12" id="KW-0472">Membrane</keyword>
<sequence>MNEIIKKIIDLFDIRKQFNTIQMQILIYFASLIIGIIILLDAIFYLLSYDVIINEAEEYSAQIVTQIGRNIEYYANYMNDISYIINSDTKIKELLSEDKNLGEESYVKKESSVLNSIMKARNDIVSIYVFCENGIIISNDTNYELKKNIEYTTLDWYKKAILAKEKSVFSYSHVQNFIEDKYNWVVSLSNKITDSTNEKILGVTVIDINYKVFSDLCKEVELGKRGYVYIVDKYGEIIYHPKQQLIYSNIKTEDISRVLKSNDGSYSESIDKEKRLITVKTIPTVEWKVVGVTYMADILIGKEKLIHLIFAITIICLIIATLVSIKISKKISKPIKELETAMKEVENGAIDIEIQILGHDEVAHLGEAFSNMIKRIKYLLIQVEEDQAHIRKSELKALYAQINPHFLYNSLETIIWAGEKEDYHKVVQMTSSLAKYFRLSLSKGKEVITINQEIEHVKNYLVIQKIRYSKKIAYEIDVDSDILYQSTLKIILQPIVENSIYHGVKNLDKSGLIKIKGYREENDIVLVVEDNGVGMNEELTKNILIRKVDDSFKTGGVGVKNVHERIQLYYGKNYGLRYESELGIGTKVYIKVPVLE</sequence>
<feature type="domain" description="Histidine kinase" evidence="13">
    <location>
        <begin position="386"/>
        <end position="596"/>
    </location>
</feature>
<keyword evidence="8 15" id="KW-0418">Kinase</keyword>
<evidence type="ECO:0000256" key="8">
    <source>
        <dbReference type="ARBA" id="ARBA00022777"/>
    </source>
</evidence>
<protein>
    <recommendedName>
        <fullName evidence="3">histidine kinase</fullName>
        <ecNumber evidence="3">2.7.13.3</ecNumber>
    </recommendedName>
</protein>
<dbReference type="CDD" id="cd12912">
    <property type="entry name" value="PDC2_MCP_like"/>
    <property type="match status" value="1"/>
</dbReference>
<dbReference type="EC" id="2.7.13.3" evidence="3"/>
<dbReference type="PROSITE" id="PS50109">
    <property type="entry name" value="HIS_KIN"/>
    <property type="match status" value="1"/>
</dbReference>
<dbReference type="AlphaFoldDB" id="A0A1M5WU25"/>
<evidence type="ECO:0000256" key="11">
    <source>
        <dbReference type="ARBA" id="ARBA00023136"/>
    </source>
</evidence>
<dbReference type="Pfam" id="PF06580">
    <property type="entry name" value="His_kinase"/>
    <property type="match status" value="1"/>
</dbReference>
<dbReference type="RefSeq" id="WP_073339453.1">
    <property type="nucleotide sequence ID" value="NZ_FQXM01000020.1"/>
</dbReference>
<feature type="transmembrane region" description="Helical" evidence="12">
    <location>
        <begin position="305"/>
        <end position="325"/>
    </location>
</feature>
<keyword evidence="9 12" id="KW-1133">Transmembrane helix</keyword>
<evidence type="ECO:0000256" key="12">
    <source>
        <dbReference type="SAM" id="Phobius"/>
    </source>
</evidence>
<evidence type="ECO:0000256" key="10">
    <source>
        <dbReference type="ARBA" id="ARBA00023012"/>
    </source>
</evidence>
<proteinExistence type="predicted"/>
<evidence type="ECO:0000256" key="6">
    <source>
        <dbReference type="ARBA" id="ARBA00022679"/>
    </source>
</evidence>
<gene>
    <name evidence="15" type="ORF">SAMN02745207_03136</name>
</gene>
<dbReference type="Pfam" id="PF02518">
    <property type="entry name" value="HATPase_c"/>
    <property type="match status" value="1"/>
</dbReference>
<name>A0A1M5WU25_9CLOT</name>
<reference evidence="15 16" key="1">
    <citation type="submission" date="2016-11" db="EMBL/GenBank/DDBJ databases">
        <authorList>
            <person name="Jaros S."/>
            <person name="Januszkiewicz K."/>
            <person name="Wedrychowicz H."/>
        </authorList>
    </citation>
    <scope>NUCLEOTIDE SEQUENCE [LARGE SCALE GENOMIC DNA]</scope>
    <source>
        <strain evidence="15 16">DSM 8605</strain>
    </source>
</reference>
<dbReference type="GO" id="GO:0005886">
    <property type="term" value="C:plasma membrane"/>
    <property type="evidence" value="ECO:0007669"/>
    <property type="project" value="UniProtKB-SubCell"/>
</dbReference>
<dbReference type="PRINTS" id="PR00344">
    <property type="entry name" value="BCTRLSENSOR"/>
</dbReference>
<dbReference type="Proteomes" id="UP000184447">
    <property type="component" value="Unassembled WGS sequence"/>
</dbReference>
<dbReference type="InterPro" id="IPR005467">
    <property type="entry name" value="His_kinase_dom"/>
</dbReference>
<keyword evidence="7 12" id="KW-0812">Transmembrane</keyword>
<comment type="subcellular location">
    <subcellularLocation>
        <location evidence="2">Cell membrane</location>
        <topology evidence="2">Multi-pass membrane protein</topology>
    </subcellularLocation>
</comment>